<comment type="catalytic activity">
    <reaction evidence="17 18">
        <text>[protein]-dithiol + NADP(+) = [protein]-disulfide + NADPH + H(+)</text>
        <dbReference type="Rhea" id="RHEA:18753"/>
        <dbReference type="Rhea" id="RHEA-COMP:10593"/>
        <dbReference type="Rhea" id="RHEA-COMP:10594"/>
        <dbReference type="ChEBI" id="CHEBI:15378"/>
        <dbReference type="ChEBI" id="CHEBI:29950"/>
        <dbReference type="ChEBI" id="CHEBI:50058"/>
        <dbReference type="ChEBI" id="CHEBI:57783"/>
        <dbReference type="ChEBI" id="CHEBI:58349"/>
        <dbReference type="EC" id="1.8.1.8"/>
    </reaction>
</comment>
<name>A0A0K6H5G0_9NEIS</name>
<comment type="catalytic activity">
    <reaction evidence="16 18">
        <text>[protein]-dithiol + NAD(+) = [protein]-disulfide + NADH + H(+)</text>
        <dbReference type="Rhea" id="RHEA:18749"/>
        <dbReference type="Rhea" id="RHEA-COMP:10593"/>
        <dbReference type="Rhea" id="RHEA-COMP:10594"/>
        <dbReference type="ChEBI" id="CHEBI:15378"/>
        <dbReference type="ChEBI" id="CHEBI:29950"/>
        <dbReference type="ChEBI" id="CHEBI:50058"/>
        <dbReference type="ChEBI" id="CHEBI:57540"/>
        <dbReference type="ChEBI" id="CHEBI:57945"/>
        <dbReference type="EC" id="1.8.1.8"/>
    </reaction>
</comment>
<evidence type="ECO:0000313" key="21">
    <source>
        <dbReference type="Proteomes" id="UP000243535"/>
    </source>
</evidence>
<keyword evidence="6 18" id="KW-0812">Transmembrane</keyword>
<dbReference type="GO" id="GO:0005886">
    <property type="term" value="C:plasma membrane"/>
    <property type="evidence" value="ECO:0007669"/>
    <property type="project" value="UniProtKB-SubCell"/>
</dbReference>
<dbReference type="RefSeq" id="WP_245622731.1">
    <property type="nucleotide sequence ID" value="NZ_CYHA01000007.1"/>
</dbReference>
<evidence type="ECO:0000256" key="11">
    <source>
        <dbReference type="ARBA" id="ARBA00023002"/>
    </source>
</evidence>
<dbReference type="PANTHER" id="PTHR32234">
    <property type="entry name" value="THIOL:DISULFIDE INTERCHANGE PROTEIN DSBD"/>
    <property type="match status" value="1"/>
</dbReference>
<keyword evidence="11 18" id="KW-0560">Oxidoreductase</keyword>
<keyword evidence="8 18" id="KW-0201">Cytochrome c-type biogenesis</keyword>
<accession>A0A0K6H5G0</accession>
<proteinExistence type="inferred from homology"/>
<comment type="similarity">
    <text evidence="2 18">Belongs to the thioredoxin family. DsbD subfamily.</text>
</comment>
<dbReference type="GO" id="GO:0045454">
    <property type="term" value="P:cell redox homeostasis"/>
    <property type="evidence" value="ECO:0007669"/>
    <property type="project" value="TreeGrafter"/>
</dbReference>
<evidence type="ECO:0000256" key="5">
    <source>
        <dbReference type="ARBA" id="ARBA00022519"/>
    </source>
</evidence>
<dbReference type="STRING" id="375574.GCA_001418035_02318"/>
<keyword evidence="10 18" id="KW-1133">Transmembrane helix</keyword>
<dbReference type="InterPro" id="IPR028250">
    <property type="entry name" value="DsbDN"/>
</dbReference>
<keyword evidence="13 18" id="KW-0472">Membrane</keyword>
<dbReference type="PROSITE" id="PS00194">
    <property type="entry name" value="THIOREDOXIN_1"/>
    <property type="match status" value="1"/>
</dbReference>
<evidence type="ECO:0000256" key="9">
    <source>
        <dbReference type="ARBA" id="ARBA00022982"/>
    </source>
</evidence>
<feature type="transmembrane region" description="Helical" evidence="18">
    <location>
        <begin position="260"/>
        <end position="284"/>
    </location>
</feature>
<evidence type="ECO:0000256" key="16">
    <source>
        <dbReference type="ARBA" id="ARBA00047388"/>
    </source>
</evidence>
<evidence type="ECO:0000256" key="1">
    <source>
        <dbReference type="ARBA" id="ARBA00004429"/>
    </source>
</evidence>
<dbReference type="EC" id="1.8.1.8" evidence="18"/>
<keyword evidence="3 18" id="KW-0813">Transport</keyword>
<dbReference type="Proteomes" id="UP000243535">
    <property type="component" value="Unassembled WGS sequence"/>
</dbReference>
<evidence type="ECO:0000256" key="18">
    <source>
        <dbReference type="HAMAP-Rule" id="MF_00399"/>
    </source>
</evidence>
<evidence type="ECO:0000256" key="7">
    <source>
        <dbReference type="ARBA" id="ARBA00022729"/>
    </source>
</evidence>
<evidence type="ECO:0000256" key="10">
    <source>
        <dbReference type="ARBA" id="ARBA00022989"/>
    </source>
</evidence>
<evidence type="ECO:0000259" key="19">
    <source>
        <dbReference type="PROSITE" id="PS51352"/>
    </source>
</evidence>
<dbReference type="SUPFAM" id="SSF52833">
    <property type="entry name" value="Thioredoxin-like"/>
    <property type="match status" value="1"/>
</dbReference>
<feature type="transmembrane region" description="Helical" evidence="18">
    <location>
        <begin position="180"/>
        <end position="204"/>
    </location>
</feature>
<gene>
    <name evidence="18" type="primary">dsbD</name>
    <name evidence="20" type="ORF">Ga0061063_2542</name>
</gene>
<dbReference type="InterPro" id="IPR035671">
    <property type="entry name" value="DsbD_gamma"/>
</dbReference>
<keyword evidence="14 18" id="KW-1015">Disulfide bond</keyword>
<feature type="disulfide bond" description="Redox-active" evidence="18">
    <location>
        <begin position="513"/>
        <end position="516"/>
    </location>
</feature>
<dbReference type="EMBL" id="CYHA01000007">
    <property type="protein sequence ID" value="CUA85980.1"/>
    <property type="molecule type" value="Genomic_DNA"/>
</dbReference>
<dbReference type="Pfam" id="PF11412">
    <property type="entry name" value="DsbD_N"/>
    <property type="match status" value="1"/>
</dbReference>
<dbReference type="PROSITE" id="PS51352">
    <property type="entry name" value="THIOREDOXIN_2"/>
    <property type="match status" value="1"/>
</dbReference>
<dbReference type="SUPFAM" id="SSF74863">
    <property type="entry name" value="Thiol:disulfide interchange protein DsbD, N-terminal domain (DsbD-alpha)"/>
    <property type="match status" value="1"/>
</dbReference>
<dbReference type="InterPro" id="IPR003834">
    <property type="entry name" value="Cyt_c_assmbl_TM_dom"/>
</dbReference>
<dbReference type="Gene3D" id="3.40.30.10">
    <property type="entry name" value="Glutaredoxin"/>
    <property type="match status" value="1"/>
</dbReference>
<keyword evidence="12 18" id="KW-0520">NAD</keyword>
<feature type="transmembrane region" description="Helical" evidence="18">
    <location>
        <begin position="345"/>
        <end position="368"/>
    </location>
</feature>
<protein>
    <recommendedName>
        <fullName evidence="18">Thiol:disulfide interchange protein DsbD</fullName>
        <ecNumber evidence="18">1.8.1.8</ecNumber>
    </recommendedName>
    <alternativeName>
        <fullName evidence="18">Protein-disulfide reductase</fullName>
        <shortName evidence="18">Disulfide reductase</shortName>
    </alternativeName>
</protein>
<feature type="transmembrane region" description="Helical" evidence="18">
    <location>
        <begin position="380"/>
        <end position="398"/>
    </location>
</feature>
<evidence type="ECO:0000256" key="2">
    <source>
        <dbReference type="ARBA" id="ARBA00007241"/>
    </source>
</evidence>
<dbReference type="GO" id="GO:0047134">
    <property type="term" value="F:protein-disulfide reductase [NAD(P)H] activity"/>
    <property type="evidence" value="ECO:0007669"/>
    <property type="project" value="UniProtKB-UniRule"/>
</dbReference>
<feature type="transmembrane region" description="Helical" evidence="18">
    <location>
        <begin position="434"/>
        <end position="455"/>
    </location>
</feature>
<dbReference type="GO" id="GO:0009055">
    <property type="term" value="F:electron transfer activity"/>
    <property type="evidence" value="ECO:0007669"/>
    <property type="project" value="UniProtKB-UniRule"/>
</dbReference>
<dbReference type="CDD" id="cd02953">
    <property type="entry name" value="DsbDgamma"/>
    <property type="match status" value="1"/>
</dbReference>
<dbReference type="PANTHER" id="PTHR32234:SF0">
    <property type="entry name" value="THIOL:DISULFIDE INTERCHANGE PROTEIN DSBD"/>
    <property type="match status" value="1"/>
</dbReference>
<evidence type="ECO:0000256" key="12">
    <source>
        <dbReference type="ARBA" id="ARBA00023027"/>
    </source>
</evidence>
<dbReference type="GO" id="GO:0017004">
    <property type="term" value="P:cytochrome complex assembly"/>
    <property type="evidence" value="ECO:0007669"/>
    <property type="project" value="UniProtKB-UniRule"/>
</dbReference>
<feature type="chain" id="PRO_5008990655" description="Thiol:disulfide interchange protein DsbD" evidence="18">
    <location>
        <begin position="34"/>
        <end position="596"/>
    </location>
</feature>
<reference evidence="21" key="1">
    <citation type="submission" date="2015-08" db="EMBL/GenBank/DDBJ databases">
        <authorList>
            <person name="Varghese N."/>
        </authorList>
    </citation>
    <scope>NUCLEOTIDE SEQUENCE [LARGE SCALE GENOMIC DNA]</scope>
    <source>
        <strain evidence="21">DSM 17901</strain>
    </source>
</reference>
<dbReference type="HAMAP" id="MF_00399">
    <property type="entry name" value="DbsD"/>
    <property type="match status" value="1"/>
</dbReference>
<comment type="function">
    <text evidence="18">Required to facilitate the formation of correct disulfide bonds in some periplasmic proteins and for the assembly of the periplasmic c-type cytochromes. Acts by transferring electrons from cytoplasmic thioredoxin to the periplasm. This transfer involves a cascade of disulfide bond formation and reduction steps.</text>
</comment>
<evidence type="ECO:0000256" key="17">
    <source>
        <dbReference type="ARBA" id="ARBA00047804"/>
    </source>
</evidence>
<evidence type="ECO:0000256" key="13">
    <source>
        <dbReference type="ARBA" id="ARBA00023136"/>
    </source>
</evidence>
<dbReference type="InterPro" id="IPR017937">
    <property type="entry name" value="Thioredoxin_CS"/>
</dbReference>
<dbReference type="AlphaFoldDB" id="A0A0K6H5G0"/>
<sequence precursor="true">MMRSIPTFSLLRLRAVLLLCLSLFCLVLPAAHALTQDDLLPVEKAFAARVEREGNRLQLTFDVAAGYYLYRDRTHLRTEPAGLIEAPAFPAGKVKNDPFFGQQTIFTGSTRLSVPLKPGAPERFTLLVDIQGCAEAGICYPPHTYRLKVGTPAAAGLAEDWLAPAARDAQPARDLNARGWLSTLATFFIAGLGMAFTACMYPLLPIVSSMIAGQGGQLTRRRGLLLAFAYVQGLALTYTVVGVIAGLTGSLLTVWLQQPAVVLTASALMVVFALGMFDLVSIQLPSALQSRLAASSNRLSGGRFVTVFAMGMFSALIIGPCVAPPLALALGYIGSTGDAWLGGAALYAMAWGLGLPLLLIGAFGGHFLPRAGAWMKTVKAAFGVIMLALALWLASPFLPAPWVMLGWAALALGTAVFLRAFEHLPTNAHAAQRLGKALGLALFLVGAAQIAGVLAGETSPRYPLRWLGGEKVRAEAAVPAFQAIGSVAELDAALVTARASGRPVLVDFYADWCVACKELEAYTFTDPAVAAAMRGFTLLRADVTANTAAHQALLRRFGLFGPPGIVLYDRSGQEAGRIIGFTEAPAFLEALRPAAA</sequence>
<evidence type="ECO:0000256" key="15">
    <source>
        <dbReference type="ARBA" id="ARBA00023284"/>
    </source>
</evidence>
<evidence type="ECO:0000256" key="8">
    <source>
        <dbReference type="ARBA" id="ARBA00022748"/>
    </source>
</evidence>
<dbReference type="Pfam" id="PF13899">
    <property type="entry name" value="Thioredoxin_7"/>
    <property type="match status" value="1"/>
</dbReference>
<evidence type="ECO:0000256" key="3">
    <source>
        <dbReference type="ARBA" id="ARBA00022448"/>
    </source>
</evidence>
<evidence type="ECO:0000256" key="14">
    <source>
        <dbReference type="ARBA" id="ARBA00023157"/>
    </source>
</evidence>
<dbReference type="InterPro" id="IPR013766">
    <property type="entry name" value="Thioredoxin_domain"/>
</dbReference>
<evidence type="ECO:0000256" key="4">
    <source>
        <dbReference type="ARBA" id="ARBA00022475"/>
    </source>
</evidence>
<keyword evidence="5 18" id="KW-0997">Cell inner membrane</keyword>
<keyword evidence="15 18" id="KW-0676">Redox-active center</keyword>
<keyword evidence="9 18" id="KW-0249">Electron transport</keyword>
<feature type="transmembrane region" description="Helical" evidence="18">
    <location>
        <begin position="304"/>
        <end position="333"/>
    </location>
</feature>
<dbReference type="NCBIfam" id="NF001419">
    <property type="entry name" value="PRK00293.1"/>
    <property type="match status" value="1"/>
</dbReference>
<comment type="subcellular location">
    <subcellularLocation>
        <location evidence="1 18">Cell inner membrane</location>
        <topology evidence="1 18">Multi-pass membrane protein</topology>
    </subcellularLocation>
</comment>
<dbReference type="Pfam" id="PF02683">
    <property type="entry name" value="DsbD_TM"/>
    <property type="match status" value="1"/>
</dbReference>
<keyword evidence="4 18" id="KW-1003">Cell membrane</keyword>
<feature type="signal peptide" evidence="18">
    <location>
        <begin position="1"/>
        <end position="33"/>
    </location>
</feature>
<dbReference type="InterPro" id="IPR022910">
    <property type="entry name" value="Thiol_diS_interchange_DbsD"/>
</dbReference>
<dbReference type="Gene3D" id="2.60.40.1250">
    <property type="entry name" value="Thiol:disulfide interchange protein DsbD, N-terminal domain"/>
    <property type="match status" value="1"/>
</dbReference>
<organism evidence="20 21">
    <name type="scientific">Gulbenkiania indica</name>
    <dbReference type="NCBI Taxonomy" id="375574"/>
    <lineage>
        <taxon>Bacteria</taxon>
        <taxon>Pseudomonadati</taxon>
        <taxon>Pseudomonadota</taxon>
        <taxon>Betaproteobacteria</taxon>
        <taxon>Neisseriales</taxon>
        <taxon>Chromobacteriaceae</taxon>
        <taxon>Gulbenkiania</taxon>
    </lineage>
</organism>
<feature type="disulfide bond" description="Redox-active" evidence="18">
    <location>
        <begin position="133"/>
        <end position="139"/>
    </location>
</feature>
<feature type="transmembrane region" description="Helical" evidence="18">
    <location>
        <begin position="404"/>
        <end position="422"/>
    </location>
</feature>
<dbReference type="InterPro" id="IPR036249">
    <property type="entry name" value="Thioredoxin-like_sf"/>
</dbReference>
<dbReference type="InterPro" id="IPR036929">
    <property type="entry name" value="DsbDN_sf"/>
</dbReference>
<evidence type="ECO:0000256" key="6">
    <source>
        <dbReference type="ARBA" id="ARBA00022692"/>
    </source>
</evidence>
<feature type="transmembrane region" description="Helical" evidence="18">
    <location>
        <begin position="224"/>
        <end position="248"/>
    </location>
</feature>
<keyword evidence="7 18" id="KW-0732">Signal</keyword>
<evidence type="ECO:0000313" key="20">
    <source>
        <dbReference type="EMBL" id="CUA85980.1"/>
    </source>
</evidence>
<feature type="disulfide bond" description="Redox-active" evidence="18">
    <location>
        <begin position="199"/>
        <end position="321"/>
    </location>
</feature>
<keyword evidence="21" id="KW-1185">Reference proteome</keyword>
<feature type="domain" description="Thioredoxin" evidence="19">
    <location>
        <begin position="453"/>
        <end position="596"/>
    </location>
</feature>